<accession>W9ND67</accession>
<proteinExistence type="predicted"/>
<dbReference type="EMBL" id="JH651040">
    <property type="protein sequence ID" value="EXA30639.1"/>
    <property type="molecule type" value="Genomic_DNA"/>
</dbReference>
<evidence type="ECO:0000313" key="1">
    <source>
        <dbReference type="EMBL" id="EXA30639.1"/>
    </source>
</evidence>
<gene>
    <name evidence="1" type="ORF">FOVG_17973</name>
</gene>
<dbReference type="AlphaFoldDB" id="W9ND67"/>
<reference evidence="1" key="1">
    <citation type="submission" date="2011-10" db="EMBL/GenBank/DDBJ databases">
        <title>The Genome Sequence of Fusarium oxysporum HDV247.</title>
        <authorList>
            <consortium name="The Broad Institute Genome Sequencing Platform"/>
            <person name="Ma L.-J."/>
            <person name="Gale L.R."/>
            <person name="Schwartz D.C."/>
            <person name="Zhou S."/>
            <person name="Corby-Kistler H."/>
            <person name="Young S.K."/>
            <person name="Zeng Q."/>
            <person name="Gargeya S."/>
            <person name="Fitzgerald M."/>
            <person name="Haas B."/>
            <person name="Abouelleil A."/>
            <person name="Alvarado L."/>
            <person name="Arachchi H.M."/>
            <person name="Berlin A."/>
            <person name="Brown A."/>
            <person name="Chapman S.B."/>
            <person name="Chen Z."/>
            <person name="Dunbar C."/>
            <person name="Freedman E."/>
            <person name="Gearin G."/>
            <person name="Goldberg J."/>
            <person name="Griggs A."/>
            <person name="Gujja S."/>
            <person name="Heiman D."/>
            <person name="Howarth C."/>
            <person name="Larson L."/>
            <person name="Lui A."/>
            <person name="MacDonald P.J.P."/>
            <person name="Montmayeur A."/>
            <person name="Murphy C."/>
            <person name="Neiman D."/>
            <person name="Pearson M."/>
            <person name="Priest M."/>
            <person name="Roberts A."/>
            <person name="Saif S."/>
            <person name="Shea T."/>
            <person name="Shenoy N."/>
            <person name="Sisk P."/>
            <person name="Stolte C."/>
            <person name="Sykes S."/>
            <person name="Wortman J."/>
            <person name="Nusbaum C."/>
            <person name="Birren B."/>
        </authorList>
    </citation>
    <scope>NUCLEOTIDE SEQUENCE [LARGE SCALE GENOMIC DNA]</scope>
    <source>
        <strain evidence="1">HDV247</strain>
    </source>
</reference>
<sequence length="78" mass="8675">MASESFQAIELRERAMNVQLRLGPKFITKQSAAGNDVYGKPGYYGILANGNKAREIEDSTLAMTLRRVCNVCIVCTYK</sequence>
<dbReference type="HOGENOM" id="CLU_2622102_0_0_1"/>
<name>W9ND67_FUSOX</name>
<organism evidence="1">
    <name type="scientific">Fusarium oxysporum f. sp. pisi HDV247</name>
    <dbReference type="NCBI Taxonomy" id="1080344"/>
    <lineage>
        <taxon>Eukaryota</taxon>
        <taxon>Fungi</taxon>
        <taxon>Dikarya</taxon>
        <taxon>Ascomycota</taxon>
        <taxon>Pezizomycotina</taxon>
        <taxon>Sordariomycetes</taxon>
        <taxon>Hypocreomycetidae</taxon>
        <taxon>Hypocreales</taxon>
        <taxon>Nectriaceae</taxon>
        <taxon>Fusarium</taxon>
        <taxon>Fusarium oxysporum species complex</taxon>
    </lineage>
</organism>
<reference evidence="1" key="2">
    <citation type="submission" date="2012-05" db="EMBL/GenBank/DDBJ databases">
        <title>Annotation of the Genome Sequence of Fusarium oxysporum HDV247.</title>
        <authorList>
            <consortium name="The Broad Institute Genomics Platform"/>
            <person name="Ma L.-J."/>
            <person name="Corby-Kistler H."/>
            <person name="Broz K."/>
            <person name="Gale L.R."/>
            <person name="Jonkers W."/>
            <person name="O'Donnell K."/>
            <person name="Ploetz R."/>
            <person name="Steinberg C."/>
            <person name="Schwartz D.C."/>
            <person name="VanEtten H."/>
            <person name="Zhou S."/>
            <person name="Young S.K."/>
            <person name="Zeng Q."/>
            <person name="Gargeya S."/>
            <person name="Fitzgerald M."/>
            <person name="Abouelleil A."/>
            <person name="Alvarado L."/>
            <person name="Chapman S.B."/>
            <person name="Gainer-Dewar J."/>
            <person name="Goldberg J."/>
            <person name="Griggs A."/>
            <person name="Gujja S."/>
            <person name="Hansen M."/>
            <person name="Howarth C."/>
            <person name="Imamovic A."/>
            <person name="Ireland A."/>
            <person name="Larimer J."/>
            <person name="McCowan C."/>
            <person name="Murphy C."/>
            <person name="Pearson M."/>
            <person name="Poon T.W."/>
            <person name="Priest M."/>
            <person name="Roberts A."/>
            <person name="Saif S."/>
            <person name="Shea T."/>
            <person name="Sykes S."/>
            <person name="Wortman J."/>
            <person name="Nusbaum C."/>
            <person name="Birren B."/>
        </authorList>
    </citation>
    <scope>NUCLEOTIDE SEQUENCE</scope>
    <source>
        <strain evidence="1">HDV247</strain>
    </source>
</reference>
<protein>
    <submittedName>
        <fullName evidence="1">Uncharacterized protein</fullName>
    </submittedName>
</protein>
<dbReference type="Proteomes" id="UP000030751">
    <property type="component" value="Unassembled WGS sequence"/>
</dbReference>